<dbReference type="AlphaFoldDB" id="A0A1A9EWS0"/>
<evidence type="ECO:0000313" key="5">
    <source>
        <dbReference type="EMBL" id="ANG61983.1"/>
    </source>
</evidence>
<feature type="transmembrane region" description="Helical" evidence="2">
    <location>
        <begin position="70"/>
        <end position="88"/>
    </location>
</feature>
<sequence length="295" mass="31630">MQKLMTIMFAVFLSFTLLAPGADAAKRFGGGSSIGKSFSMPKKTTAPAATSSTTQQKAAAPATAPRKPGLGGMLGGLLAGGLLASLFMGGAFDGMQMMDFVLIALLAFAAFKLFSMFRRQNAPAYAGAGGAPVQDRAANSYSEPMARTNAQAEPAAAPAGGFGAGLGSTEIETPHWFNRDAFVVGAQKHFSHLQKSWDEQNWDEIRSYVSPELFTELQAERGKEGAQKTEVVSVMAELAGFIDNKDHVVASINFYGWLKEESDQTTEFSEVWHLQRDMSVENADWVIVGIEQPEA</sequence>
<keyword evidence="3" id="KW-0732">Signal</keyword>
<dbReference type="Proteomes" id="UP000078070">
    <property type="component" value="Chromosome"/>
</dbReference>
<evidence type="ECO:0000313" key="6">
    <source>
        <dbReference type="Proteomes" id="UP000078070"/>
    </source>
</evidence>
<dbReference type="InterPro" id="IPR007379">
    <property type="entry name" value="Tim44-like_dom"/>
</dbReference>
<proteinExistence type="predicted"/>
<evidence type="ECO:0000256" key="3">
    <source>
        <dbReference type="SAM" id="SignalP"/>
    </source>
</evidence>
<feature type="compositionally biased region" description="Low complexity" evidence="1">
    <location>
        <begin position="39"/>
        <end position="65"/>
    </location>
</feature>
<protein>
    <submittedName>
        <fullName evidence="5">Transporter</fullName>
    </submittedName>
</protein>
<feature type="domain" description="Tim44-like" evidence="4">
    <location>
        <begin position="164"/>
        <end position="292"/>
    </location>
</feature>
<keyword evidence="6" id="KW-1185">Reference proteome</keyword>
<dbReference type="PANTHER" id="PTHR41542:SF1">
    <property type="entry name" value="BLL5807 PROTEIN"/>
    <property type="match status" value="1"/>
</dbReference>
<keyword evidence="2" id="KW-0812">Transmembrane</keyword>
<keyword evidence="2" id="KW-1133">Transmembrane helix</keyword>
<evidence type="ECO:0000256" key="2">
    <source>
        <dbReference type="SAM" id="Phobius"/>
    </source>
</evidence>
<dbReference type="SUPFAM" id="SSF54427">
    <property type="entry name" value="NTF2-like"/>
    <property type="match status" value="1"/>
</dbReference>
<dbReference type="KEGG" id="mars:A8C75_05435"/>
<dbReference type="PANTHER" id="PTHR41542">
    <property type="entry name" value="BLL5807 PROTEIN"/>
    <property type="match status" value="1"/>
</dbReference>
<name>A0A1A9EWS0_9GAMM</name>
<dbReference type="InterPro" id="IPR032710">
    <property type="entry name" value="NTF2-like_dom_sf"/>
</dbReference>
<dbReference type="Pfam" id="PF04280">
    <property type="entry name" value="Tim44"/>
    <property type="match status" value="1"/>
</dbReference>
<dbReference type="RefSeq" id="WP_067379194.1">
    <property type="nucleotide sequence ID" value="NZ_CP015839.1"/>
</dbReference>
<feature type="region of interest" description="Disordered" evidence="1">
    <location>
        <begin position="39"/>
        <end position="66"/>
    </location>
</feature>
<feature type="chain" id="PRO_5008386499" evidence="3">
    <location>
        <begin position="25"/>
        <end position="295"/>
    </location>
</feature>
<reference evidence="6" key="1">
    <citation type="submission" date="2016-05" db="EMBL/GenBank/DDBJ databases">
        <authorList>
            <person name="Baek K."/>
            <person name="Yang S.-J."/>
        </authorList>
    </citation>
    <scope>NUCLEOTIDE SEQUENCE [LARGE SCALE GENOMIC DNA]</scope>
    <source>
        <strain evidence="6">ST58-10</strain>
    </source>
</reference>
<feature type="transmembrane region" description="Helical" evidence="2">
    <location>
        <begin position="100"/>
        <end position="117"/>
    </location>
</feature>
<dbReference type="STRING" id="1821621.A8C75_05435"/>
<feature type="signal peptide" evidence="3">
    <location>
        <begin position="1"/>
        <end position="24"/>
    </location>
</feature>
<dbReference type="SMART" id="SM00978">
    <property type="entry name" value="Tim44"/>
    <property type="match status" value="1"/>
</dbReference>
<reference evidence="5 6" key="2">
    <citation type="journal article" date="2018" name="Int. J. Syst. Evol. Microbiol.">
        <title>Marinobacterium aestuarii sp. nov., a benzene-degrading marine bacterium isolated from estuary sediment.</title>
        <authorList>
            <person name="Bae S.S."/>
            <person name="Jung J."/>
            <person name="Chung D."/>
            <person name="Baek K."/>
        </authorList>
    </citation>
    <scope>NUCLEOTIDE SEQUENCE [LARGE SCALE GENOMIC DNA]</scope>
    <source>
        <strain evidence="5 6">ST58-10</strain>
    </source>
</reference>
<accession>A0A1A9EWS0</accession>
<dbReference type="OrthoDB" id="5298777at2"/>
<keyword evidence="2" id="KW-0472">Membrane</keyword>
<gene>
    <name evidence="5" type="ORF">A8C75_05435</name>
</gene>
<organism evidence="5 6">
    <name type="scientific">Marinobacterium aestuarii</name>
    <dbReference type="NCBI Taxonomy" id="1821621"/>
    <lineage>
        <taxon>Bacteria</taxon>
        <taxon>Pseudomonadati</taxon>
        <taxon>Pseudomonadota</taxon>
        <taxon>Gammaproteobacteria</taxon>
        <taxon>Oceanospirillales</taxon>
        <taxon>Oceanospirillaceae</taxon>
        <taxon>Marinobacterium</taxon>
    </lineage>
</organism>
<evidence type="ECO:0000259" key="4">
    <source>
        <dbReference type="SMART" id="SM00978"/>
    </source>
</evidence>
<dbReference type="EMBL" id="CP015839">
    <property type="protein sequence ID" value="ANG61983.1"/>
    <property type="molecule type" value="Genomic_DNA"/>
</dbReference>
<evidence type="ECO:0000256" key="1">
    <source>
        <dbReference type="SAM" id="MobiDB-lite"/>
    </source>
</evidence>